<dbReference type="Gene3D" id="1.20.5.1930">
    <property type="match status" value="1"/>
</dbReference>
<evidence type="ECO:0000256" key="10">
    <source>
        <dbReference type="SAM" id="Phobius"/>
    </source>
</evidence>
<name>A0ABN2IP60_9ACTN</name>
<evidence type="ECO:0000313" key="12">
    <source>
        <dbReference type="EMBL" id="GAA1708956.1"/>
    </source>
</evidence>
<dbReference type="EMBL" id="BAAALR010000063">
    <property type="protein sequence ID" value="GAA1708956.1"/>
    <property type="molecule type" value="Genomic_DNA"/>
</dbReference>
<comment type="catalytic activity">
    <reaction evidence="1">
        <text>ATP + protein L-histidine = ADP + protein N-phospho-L-histidine.</text>
        <dbReference type="EC" id="2.7.13.3"/>
    </reaction>
</comment>
<gene>
    <name evidence="12" type="ORF">GCM10009680_57390</name>
</gene>
<evidence type="ECO:0000256" key="8">
    <source>
        <dbReference type="ARBA" id="ARBA00023012"/>
    </source>
</evidence>
<dbReference type="InterPro" id="IPR036890">
    <property type="entry name" value="HATPase_C_sf"/>
</dbReference>
<dbReference type="PANTHER" id="PTHR24421:SF10">
    <property type="entry name" value="NITRATE_NITRITE SENSOR PROTEIN NARQ"/>
    <property type="match status" value="1"/>
</dbReference>
<evidence type="ECO:0000256" key="9">
    <source>
        <dbReference type="SAM" id="MobiDB-lite"/>
    </source>
</evidence>
<evidence type="ECO:0000256" key="4">
    <source>
        <dbReference type="ARBA" id="ARBA00022679"/>
    </source>
</evidence>
<evidence type="ECO:0000256" key="3">
    <source>
        <dbReference type="ARBA" id="ARBA00022553"/>
    </source>
</evidence>
<keyword evidence="10" id="KW-0472">Membrane</keyword>
<reference evidence="12 13" key="1">
    <citation type="journal article" date="2019" name="Int. J. Syst. Evol. Microbiol.">
        <title>The Global Catalogue of Microorganisms (GCM) 10K type strain sequencing project: providing services to taxonomists for standard genome sequencing and annotation.</title>
        <authorList>
            <consortium name="The Broad Institute Genomics Platform"/>
            <consortium name="The Broad Institute Genome Sequencing Center for Infectious Disease"/>
            <person name="Wu L."/>
            <person name="Ma J."/>
        </authorList>
    </citation>
    <scope>NUCLEOTIDE SEQUENCE [LARGE SCALE GENOMIC DNA]</scope>
    <source>
        <strain evidence="12 13">JCM 13244</strain>
    </source>
</reference>
<evidence type="ECO:0000256" key="5">
    <source>
        <dbReference type="ARBA" id="ARBA00022741"/>
    </source>
</evidence>
<feature type="transmembrane region" description="Helical" evidence="10">
    <location>
        <begin position="68"/>
        <end position="90"/>
    </location>
</feature>
<keyword evidence="7" id="KW-0067">ATP-binding</keyword>
<keyword evidence="4" id="KW-0808">Transferase</keyword>
<dbReference type="Proteomes" id="UP001499947">
    <property type="component" value="Unassembled WGS sequence"/>
</dbReference>
<evidence type="ECO:0000256" key="1">
    <source>
        <dbReference type="ARBA" id="ARBA00000085"/>
    </source>
</evidence>
<feature type="compositionally biased region" description="Low complexity" evidence="9">
    <location>
        <begin position="344"/>
        <end position="356"/>
    </location>
</feature>
<feature type="transmembrane region" description="Helical" evidence="10">
    <location>
        <begin position="96"/>
        <end position="114"/>
    </location>
</feature>
<dbReference type="GO" id="GO:0016301">
    <property type="term" value="F:kinase activity"/>
    <property type="evidence" value="ECO:0007669"/>
    <property type="project" value="UniProtKB-KW"/>
</dbReference>
<feature type="domain" description="Signal transduction histidine kinase subgroup 3 dimerisation and phosphoacceptor" evidence="11">
    <location>
        <begin position="146"/>
        <end position="210"/>
    </location>
</feature>
<accession>A0ABN2IP60</accession>
<protein>
    <recommendedName>
        <fullName evidence="2">histidine kinase</fullName>
        <ecNumber evidence="2">2.7.13.3</ecNumber>
    </recommendedName>
</protein>
<feature type="transmembrane region" description="Helical" evidence="10">
    <location>
        <begin position="409"/>
        <end position="430"/>
    </location>
</feature>
<proteinExistence type="predicted"/>
<evidence type="ECO:0000259" key="11">
    <source>
        <dbReference type="Pfam" id="PF07730"/>
    </source>
</evidence>
<dbReference type="CDD" id="cd16917">
    <property type="entry name" value="HATPase_UhpB-NarQ-NarX-like"/>
    <property type="match status" value="1"/>
</dbReference>
<dbReference type="Gene3D" id="3.30.565.10">
    <property type="entry name" value="Histidine kinase-like ATPase, C-terminal domain"/>
    <property type="match status" value="1"/>
</dbReference>
<evidence type="ECO:0000256" key="2">
    <source>
        <dbReference type="ARBA" id="ARBA00012438"/>
    </source>
</evidence>
<keyword evidence="8" id="KW-0902">Two-component regulatory system</keyword>
<dbReference type="PANTHER" id="PTHR24421">
    <property type="entry name" value="NITRATE/NITRITE SENSOR PROTEIN NARX-RELATED"/>
    <property type="match status" value="1"/>
</dbReference>
<dbReference type="SUPFAM" id="SSF55874">
    <property type="entry name" value="ATPase domain of HSP90 chaperone/DNA topoisomerase II/histidine kinase"/>
    <property type="match status" value="1"/>
</dbReference>
<keyword evidence="10" id="KW-1133">Transmembrane helix</keyword>
<keyword evidence="5" id="KW-0547">Nucleotide-binding</keyword>
<evidence type="ECO:0000256" key="7">
    <source>
        <dbReference type="ARBA" id="ARBA00022840"/>
    </source>
</evidence>
<keyword evidence="13" id="KW-1185">Reference proteome</keyword>
<evidence type="ECO:0000256" key="6">
    <source>
        <dbReference type="ARBA" id="ARBA00022777"/>
    </source>
</evidence>
<feature type="region of interest" description="Disordered" evidence="9">
    <location>
        <begin position="344"/>
        <end position="395"/>
    </location>
</feature>
<dbReference type="EC" id="2.7.13.3" evidence="2"/>
<dbReference type="InterPro" id="IPR011712">
    <property type="entry name" value="Sig_transdc_His_kin_sub3_dim/P"/>
</dbReference>
<comment type="caution">
    <text evidence="12">The sequence shown here is derived from an EMBL/GenBank/DDBJ whole genome shotgun (WGS) entry which is preliminary data.</text>
</comment>
<sequence>MGDITQVGDMTTHRTGFTGRPAARWTGHLPLAATVAAAGLSVVSLWWVVPTALCAFTAGWRPGRTWSTAVGLVGVVAGAVVAVAAVPSWITWADRFVAVVAGVVVLPWFVGRFCRQYRELVRAGWERAARLEREQRLIAAQARLRERARIAQDMHDVLGHELSLIALSAGALKLAPGLADGHREAARDIRARAAGAVDRLGEVIGVLRQEPDGAPPEPGGAGVAKLVERASAAGLTVRLRIDGEPGELPPDIERAVHRVVQEALTNVAKHAAGAEAAVRVLHTAEETEVRVANGPAPTAVAVRSGGAGFGLIGLDERVGLAGGTFGYGPESGGFAVRATFPRTPTARRAAQATPHTPDAPGNADGTDAPSNADGTDAPDNRCGTDAPGNRCGEVADDHRRARRRLGRTLFAAVMVPLVAGALLIGALRVWDTLRARESVLAPDDYARLRIGQDRDRITEYLPERQTGHRPTAAEPRGTGLVCEYYAMTADPFDDRSGDVYRLCFRHGTLVTADAFTGKGVR</sequence>
<keyword evidence="3" id="KW-0597">Phosphoprotein</keyword>
<organism evidence="12 13">
    <name type="scientific">Streptomyces yatensis</name>
    <dbReference type="NCBI Taxonomy" id="155177"/>
    <lineage>
        <taxon>Bacteria</taxon>
        <taxon>Bacillati</taxon>
        <taxon>Actinomycetota</taxon>
        <taxon>Actinomycetes</taxon>
        <taxon>Kitasatosporales</taxon>
        <taxon>Streptomycetaceae</taxon>
        <taxon>Streptomyces</taxon>
        <taxon>Streptomyces violaceusniger group</taxon>
    </lineage>
</organism>
<dbReference type="InterPro" id="IPR050482">
    <property type="entry name" value="Sensor_HK_TwoCompSys"/>
</dbReference>
<keyword evidence="6 12" id="KW-0418">Kinase</keyword>
<keyword evidence="10" id="KW-0812">Transmembrane</keyword>
<feature type="transmembrane region" description="Helical" evidence="10">
    <location>
        <begin position="31"/>
        <end position="56"/>
    </location>
</feature>
<dbReference type="Pfam" id="PF07730">
    <property type="entry name" value="HisKA_3"/>
    <property type="match status" value="1"/>
</dbReference>
<evidence type="ECO:0000313" key="13">
    <source>
        <dbReference type="Proteomes" id="UP001499947"/>
    </source>
</evidence>